<dbReference type="InterPro" id="IPR045621">
    <property type="entry name" value="BPD_transp_1_N"/>
</dbReference>
<dbReference type="Proteomes" id="UP000034034">
    <property type="component" value="Chromosome"/>
</dbReference>
<evidence type="ECO:0000256" key="5">
    <source>
        <dbReference type="ARBA" id="ARBA00022989"/>
    </source>
</evidence>
<dbReference type="GO" id="GO:0055085">
    <property type="term" value="P:transmembrane transport"/>
    <property type="evidence" value="ECO:0007669"/>
    <property type="project" value="InterPro"/>
</dbReference>
<evidence type="ECO:0000313" key="10">
    <source>
        <dbReference type="Proteomes" id="UP000034034"/>
    </source>
</evidence>
<feature type="domain" description="ABC transmembrane type-1" evidence="8">
    <location>
        <begin position="110"/>
        <end position="315"/>
    </location>
</feature>
<proteinExistence type="inferred from homology"/>
<name>A0A0F7CQC1_9ACTN</name>
<dbReference type="HOGENOM" id="CLU_036879_0_0_11"/>
<dbReference type="STRING" id="408015.SXIM_47670"/>
<feature type="transmembrane region" description="Helical" evidence="7">
    <location>
        <begin position="296"/>
        <end position="319"/>
    </location>
</feature>
<dbReference type="AlphaFoldDB" id="A0A0F7CQC1"/>
<dbReference type="Pfam" id="PF19300">
    <property type="entry name" value="BPD_transp_1_N"/>
    <property type="match status" value="1"/>
</dbReference>
<keyword evidence="10" id="KW-1185">Reference proteome</keyword>
<gene>
    <name evidence="9" type="ORF">SXIM_47670</name>
</gene>
<comment type="similarity">
    <text evidence="7">Belongs to the binding-protein-dependent transport system permease family.</text>
</comment>
<dbReference type="InterPro" id="IPR000515">
    <property type="entry name" value="MetI-like"/>
</dbReference>
<dbReference type="Gene3D" id="1.10.3720.10">
    <property type="entry name" value="MetI-like"/>
    <property type="match status" value="1"/>
</dbReference>
<protein>
    <submittedName>
        <fullName evidence="9">Binding-protein-dependent transport systems inner membrane component</fullName>
    </submittedName>
</protein>
<organism evidence="9 10">
    <name type="scientific">Streptomyces xiamenensis</name>
    <dbReference type="NCBI Taxonomy" id="408015"/>
    <lineage>
        <taxon>Bacteria</taxon>
        <taxon>Bacillati</taxon>
        <taxon>Actinomycetota</taxon>
        <taxon>Actinomycetes</taxon>
        <taxon>Kitasatosporales</taxon>
        <taxon>Streptomycetaceae</taxon>
        <taxon>Streptomyces</taxon>
    </lineage>
</organism>
<dbReference type="PATRIC" id="fig|408015.6.peg.4826"/>
<keyword evidence="5 7" id="KW-1133">Transmembrane helix</keyword>
<evidence type="ECO:0000259" key="8">
    <source>
        <dbReference type="PROSITE" id="PS50928"/>
    </source>
</evidence>
<feature type="transmembrane region" description="Helical" evidence="7">
    <location>
        <begin position="9"/>
        <end position="30"/>
    </location>
</feature>
<reference evidence="9" key="1">
    <citation type="submission" date="2019-08" db="EMBL/GenBank/DDBJ databases">
        <title>Complete genome sequence of a mangrove-derived Streptomyces xiamenensis.</title>
        <authorList>
            <person name="Xu J."/>
        </authorList>
    </citation>
    <scope>NUCLEOTIDE SEQUENCE</scope>
    <source>
        <strain evidence="9">318</strain>
    </source>
</reference>
<dbReference type="InterPro" id="IPR035906">
    <property type="entry name" value="MetI-like_sf"/>
</dbReference>
<dbReference type="EMBL" id="CP009922">
    <property type="protein sequence ID" value="AKG46151.1"/>
    <property type="molecule type" value="Genomic_DNA"/>
</dbReference>
<dbReference type="PROSITE" id="PS50928">
    <property type="entry name" value="ABC_TM1"/>
    <property type="match status" value="1"/>
</dbReference>
<feature type="transmembrane region" description="Helical" evidence="7">
    <location>
        <begin position="190"/>
        <end position="210"/>
    </location>
</feature>
<keyword evidence="3" id="KW-1003">Cell membrane</keyword>
<feature type="transmembrane region" description="Helical" evidence="7">
    <location>
        <begin position="112"/>
        <end position="134"/>
    </location>
</feature>
<dbReference type="PANTHER" id="PTHR43163">
    <property type="entry name" value="DIPEPTIDE TRANSPORT SYSTEM PERMEASE PROTEIN DPPB-RELATED"/>
    <property type="match status" value="1"/>
</dbReference>
<keyword evidence="2 7" id="KW-0813">Transport</keyword>
<sequence length="332" mass="36380">MTRYVVHRLLGMVLVLFLVCLFTYIIFFALSPDPAVQICGKNCTPERIDRIRENLGLTDPFLTQFLHFLQGLFVGREYGSGPATVFCEAPCLGYSFQTSQFVTDMIAQRLPVTAVVALGAAVLWLLMGVIGGLLSAVREGRFTDRFITGLTLGGMAVPNYVLALAMQYVLVVWLQWLPFPQTVRFADDPGQWFLNFIMPWTVLAIGYASAYTRLTRANVIETLDENFVRTARAKGLRPSLVWRRHALRPALTPVVTIAGMDFAGLLGGALITESVFGINGVGKLAADSITKNDQPVILAVTLLAAFFVVVGNMLVDLVYSAIDPRVRVGVAA</sequence>
<evidence type="ECO:0000256" key="1">
    <source>
        <dbReference type="ARBA" id="ARBA00004651"/>
    </source>
</evidence>
<dbReference type="PANTHER" id="PTHR43163:SF6">
    <property type="entry name" value="DIPEPTIDE TRANSPORT SYSTEM PERMEASE PROTEIN DPPB-RELATED"/>
    <property type="match status" value="1"/>
</dbReference>
<evidence type="ECO:0000256" key="6">
    <source>
        <dbReference type="ARBA" id="ARBA00023136"/>
    </source>
</evidence>
<evidence type="ECO:0000313" key="9">
    <source>
        <dbReference type="EMBL" id="AKG46151.1"/>
    </source>
</evidence>
<feature type="transmembrane region" description="Helical" evidence="7">
    <location>
        <begin position="146"/>
        <end position="170"/>
    </location>
</feature>
<accession>A0A0F7CQC1</accession>
<evidence type="ECO:0000256" key="7">
    <source>
        <dbReference type="RuleBase" id="RU363032"/>
    </source>
</evidence>
<evidence type="ECO:0000256" key="4">
    <source>
        <dbReference type="ARBA" id="ARBA00022692"/>
    </source>
</evidence>
<feature type="transmembrane region" description="Helical" evidence="7">
    <location>
        <begin position="250"/>
        <end position="276"/>
    </location>
</feature>
<keyword evidence="4 7" id="KW-0812">Transmembrane</keyword>
<keyword evidence="6 7" id="KW-0472">Membrane</keyword>
<dbReference type="RefSeq" id="WP_030730782.1">
    <property type="nucleotide sequence ID" value="NZ_CP009922.3"/>
</dbReference>
<evidence type="ECO:0000256" key="2">
    <source>
        <dbReference type="ARBA" id="ARBA00022448"/>
    </source>
</evidence>
<evidence type="ECO:0000256" key="3">
    <source>
        <dbReference type="ARBA" id="ARBA00022475"/>
    </source>
</evidence>
<dbReference type="Pfam" id="PF00528">
    <property type="entry name" value="BPD_transp_1"/>
    <property type="match status" value="1"/>
</dbReference>
<dbReference type="SUPFAM" id="SSF161098">
    <property type="entry name" value="MetI-like"/>
    <property type="match status" value="1"/>
</dbReference>
<dbReference type="GO" id="GO:0005886">
    <property type="term" value="C:plasma membrane"/>
    <property type="evidence" value="ECO:0007669"/>
    <property type="project" value="UniProtKB-SubCell"/>
</dbReference>
<dbReference type="CDD" id="cd06261">
    <property type="entry name" value="TM_PBP2"/>
    <property type="match status" value="1"/>
</dbReference>
<dbReference type="KEGG" id="sxi:SXIM_47670"/>
<comment type="subcellular location">
    <subcellularLocation>
        <location evidence="1 7">Cell membrane</location>
        <topology evidence="1 7">Multi-pass membrane protein</topology>
    </subcellularLocation>
</comment>